<sequence>MSFLTGSSSHSWHPIMTADTTDLSYWWNWRFLLSAIFILTSMLPMLFLMEVAYFFYTQWTFSLVTIYFGIGSSLSLYGCYKYRNRVGEDAADHVRDAERGTYVAPTLGENAETSNMYKSFTDEECPSRKGAGLYVYIFQVIYQMCGGAVLLTDCVFWLVLYPFLTARDYKLNFMMVSMHSFNVVFLLGEAILNCLRFPLFRIAYFVLWTGIFVICQWIIHACKNMWWPYPFLDLSSSYAPLWYVGVGLMHIER</sequence>
<dbReference type="GO" id="GO:0016020">
    <property type="term" value="C:membrane"/>
    <property type="evidence" value="ECO:0007669"/>
    <property type="project" value="TreeGrafter"/>
</dbReference>
<comment type="caution">
    <text evidence="2">The sequence shown here is derived from an EMBL/GenBank/DDBJ whole genome shotgun (WGS) entry which is preliminary data.</text>
</comment>
<dbReference type="Proteomes" id="UP001457282">
    <property type="component" value="Unassembled WGS sequence"/>
</dbReference>
<feature type="transmembrane region" description="Helical" evidence="1">
    <location>
        <begin position="199"/>
        <end position="219"/>
    </location>
</feature>
<gene>
    <name evidence="2" type="ORF">M0R45_022422</name>
</gene>
<evidence type="ECO:0000313" key="2">
    <source>
        <dbReference type="EMBL" id="KAK9935315.1"/>
    </source>
</evidence>
<organism evidence="2 3">
    <name type="scientific">Rubus argutus</name>
    <name type="common">Southern blackberry</name>
    <dbReference type="NCBI Taxonomy" id="59490"/>
    <lineage>
        <taxon>Eukaryota</taxon>
        <taxon>Viridiplantae</taxon>
        <taxon>Streptophyta</taxon>
        <taxon>Embryophyta</taxon>
        <taxon>Tracheophyta</taxon>
        <taxon>Spermatophyta</taxon>
        <taxon>Magnoliopsida</taxon>
        <taxon>eudicotyledons</taxon>
        <taxon>Gunneridae</taxon>
        <taxon>Pentapetalae</taxon>
        <taxon>rosids</taxon>
        <taxon>fabids</taxon>
        <taxon>Rosales</taxon>
        <taxon>Rosaceae</taxon>
        <taxon>Rosoideae</taxon>
        <taxon>Rosoideae incertae sedis</taxon>
        <taxon>Rubus</taxon>
    </lineage>
</organism>
<feature type="transmembrane region" description="Helical" evidence="1">
    <location>
        <begin position="231"/>
        <end position="251"/>
    </location>
</feature>
<feature type="transmembrane region" description="Helical" evidence="1">
    <location>
        <begin position="133"/>
        <end position="159"/>
    </location>
</feature>
<proteinExistence type="predicted"/>
<feature type="transmembrane region" description="Helical" evidence="1">
    <location>
        <begin position="61"/>
        <end position="80"/>
    </location>
</feature>
<dbReference type="AlphaFoldDB" id="A0AAW1XEN5"/>
<protein>
    <submittedName>
        <fullName evidence="2">Uncharacterized protein</fullName>
    </submittedName>
</protein>
<evidence type="ECO:0000313" key="3">
    <source>
        <dbReference type="Proteomes" id="UP001457282"/>
    </source>
</evidence>
<accession>A0AAW1XEN5</accession>
<dbReference type="PANTHER" id="PTHR12242:SF10">
    <property type="entry name" value="TRANSMEMBRANE PROTEIN"/>
    <property type="match status" value="1"/>
</dbReference>
<keyword evidence="3" id="KW-1185">Reference proteome</keyword>
<feature type="transmembrane region" description="Helical" evidence="1">
    <location>
        <begin position="171"/>
        <end position="192"/>
    </location>
</feature>
<keyword evidence="1" id="KW-1133">Transmembrane helix</keyword>
<reference evidence="2 3" key="1">
    <citation type="journal article" date="2023" name="G3 (Bethesda)">
        <title>A chromosome-length genome assembly and annotation of blackberry (Rubus argutus, cv. 'Hillquist').</title>
        <authorList>
            <person name="Bruna T."/>
            <person name="Aryal R."/>
            <person name="Dudchenko O."/>
            <person name="Sargent D.J."/>
            <person name="Mead D."/>
            <person name="Buti M."/>
            <person name="Cavallini A."/>
            <person name="Hytonen T."/>
            <person name="Andres J."/>
            <person name="Pham M."/>
            <person name="Weisz D."/>
            <person name="Mascagni F."/>
            <person name="Usai G."/>
            <person name="Natali L."/>
            <person name="Bassil N."/>
            <person name="Fernandez G.E."/>
            <person name="Lomsadze A."/>
            <person name="Armour M."/>
            <person name="Olukolu B."/>
            <person name="Poorten T."/>
            <person name="Britton C."/>
            <person name="Davik J."/>
            <person name="Ashrafi H."/>
            <person name="Aiden E.L."/>
            <person name="Borodovsky M."/>
            <person name="Worthington M."/>
        </authorList>
    </citation>
    <scope>NUCLEOTIDE SEQUENCE [LARGE SCALE GENOMIC DNA]</scope>
    <source>
        <strain evidence="2">PI 553951</strain>
    </source>
</reference>
<evidence type="ECO:0000256" key="1">
    <source>
        <dbReference type="SAM" id="Phobius"/>
    </source>
</evidence>
<feature type="transmembrane region" description="Helical" evidence="1">
    <location>
        <begin position="31"/>
        <end position="55"/>
    </location>
</feature>
<keyword evidence="1" id="KW-0812">Transmembrane</keyword>
<name>A0AAW1XEN5_RUBAR</name>
<dbReference type="EMBL" id="JBEDUW010000004">
    <property type="protein sequence ID" value="KAK9935315.1"/>
    <property type="molecule type" value="Genomic_DNA"/>
</dbReference>
<keyword evidence="1" id="KW-0472">Membrane</keyword>
<dbReference type="PANTHER" id="PTHR12242">
    <property type="entry name" value="OS02G0130600 PROTEIN-RELATED"/>
    <property type="match status" value="1"/>
</dbReference>